<feature type="region of interest" description="Disordered" evidence="1">
    <location>
        <begin position="355"/>
        <end position="375"/>
    </location>
</feature>
<accession>A0A4S8SJQ1</accession>
<protein>
    <submittedName>
        <fullName evidence="2">Uncharacterized protein</fullName>
    </submittedName>
</protein>
<comment type="caution">
    <text evidence="2">The sequence shown here is derived from an EMBL/GenBank/DDBJ whole genome shotgun (WGS) entry which is preliminary data.</text>
</comment>
<evidence type="ECO:0000313" key="2">
    <source>
        <dbReference type="EMBL" id="THV70769.1"/>
    </source>
</evidence>
<sequence length="541" mass="61862">MLLCFMFGYVHDLVGACIDYLFDRYFFSITNTRFHTLAARLGHRKLAISALAQRRRSSSRPFIMGNKSTQHPGRPDLEHDDSSTVYQINDPYDDKRLFQWLVDFDDITADVEPVIPVSLLPGPPVRLNPLLSSTSPMPEQFCDTSIILSERSRISDSMLKRMNIDQEATEARKWIKDWAKALRKVKTKQHQSLRRKYGLESPSQRRAHPSTFRTKQAKELRTRIAKKLFASTSIQAFLEQNIDKRMAAYSNKFSATGTIKISDPAEVGTDVLAQCTSFLSDENARCFLSKSTLDLLPHKEHAVWKEVHQHFWRQNAFVVNAKDLHNILNTLDARTKRTIGMIHVNIEALEDGFEPSLSHNTSPSKNLRGNNTQRIRHQNENLRRLAKECYNLTWLRVHIYNGKLTEQIQHLANAHRDCPRGSNACDHTSEHNNICKIVQTRVQYLTWLLCSSLSLPPSTIFIDVENTSLVSHTTTIQNVHFDTPKLARMGKAVQQARHQRRREQLDKLGNRIVDRKLKVAKGRVGGPVHGGVCGGDAEVYR</sequence>
<feature type="region of interest" description="Disordered" evidence="1">
    <location>
        <begin position="61"/>
        <end position="81"/>
    </location>
</feature>
<evidence type="ECO:0000313" key="3">
    <source>
        <dbReference type="Proteomes" id="UP000304951"/>
    </source>
</evidence>
<dbReference type="AlphaFoldDB" id="A0A4S8SJQ1"/>
<feature type="region of interest" description="Disordered" evidence="1">
    <location>
        <begin position="193"/>
        <end position="216"/>
    </location>
</feature>
<feature type="compositionally biased region" description="Polar residues" evidence="1">
    <location>
        <begin position="357"/>
        <end position="373"/>
    </location>
</feature>
<evidence type="ECO:0000256" key="1">
    <source>
        <dbReference type="SAM" id="MobiDB-lite"/>
    </source>
</evidence>
<reference evidence="2 3" key="1">
    <citation type="submission" date="2018-10" db="EMBL/GenBank/DDBJ databases">
        <title>Fifty Aureobasidium pullulans genomes reveal a recombining polyextremotolerant generalist.</title>
        <authorList>
            <person name="Gostincar C."/>
            <person name="Turk M."/>
            <person name="Zajc J."/>
            <person name="Gunde-Cimerman N."/>
        </authorList>
    </citation>
    <scope>NUCLEOTIDE SEQUENCE [LARGE SCALE GENOMIC DNA]</scope>
    <source>
        <strain evidence="2 3">EXF-11900</strain>
    </source>
</reference>
<gene>
    <name evidence="2" type="ORF">D6D28_04918</name>
</gene>
<organism evidence="2 3">
    <name type="scientific">Aureobasidium pullulans</name>
    <name type="common">Black yeast</name>
    <name type="synonym">Pullularia pullulans</name>
    <dbReference type="NCBI Taxonomy" id="5580"/>
    <lineage>
        <taxon>Eukaryota</taxon>
        <taxon>Fungi</taxon>
        <taxon>Dikarya</taxon>
        <taxon>Ascomycota</taxon>
        <taxon>Pezizomycotina</taxon>
        <taxon>Dothideomycetes</taxon>
        <taxon>Dothideomycetidae</taxon>
        <taxon>Dothideales</taxon>
        <taxon>Saccotheciaceae</taxon>
        <taxon>Aureobasidium</taxon>
    </lineage>
</organism>
<dbReference type="EMBL" id="QZAF01000182">
    <property type="protein sequence ID" value="THV70769.1"/>
    <property type="molecule type" value="Genomic_DNA"/>
</dbReference>
<proteinExistence type="predicted"/>
<dbReference type="Proteomes" id="UP000304951">
    <property type="component" value="Unassembled WGS sequence"/>
</dbReference>
<name>A0A4S8SJQ1_AURPU</name>